<feature type="signal peptide" evidence="1">
    <location>
        <begin position="1"/>
        <end position="17"/>
    </location>
</feature>
<dbReference type="KEGG" id="spar:SPRG_20027"/>
<feature type="chain" id="PRO_5001634414" evidence="1">
    <location>
        <begin position="18"/>
        <end position="70"/>
    </location>
</feature>
<accession>A0A067CDJ2</accession>
<gene>
    <name evidence="2" type="ORF">SPRG_20027</name>
</gene>
<dbReference type="OrthoDB" id="10375283at2759"/>
<dbReference type="OMA" id="GWTTAFR"/>
<dbReference type="EMBL" id="KK583209">
    <property type="protein sequence ID" value="KDO28824.1"/>
    <property type="molecule type" value="Genomic_DNA"/>
</dbReference>
<reference evidence="2 3" key="1">
    <citation type="journal article" date="2013" name="PLoS Genet.">
        <title>Distinctive expansion of potential virulence genes in the genome of the oomycete fish pathogen Saprolegnia parasitica.</title>
        <authorList>
            <person name="Jiang R.H."/>
            <person name="de Bruijn I."/>
            <person name="Haas B.J."/>
            <person name="Belmonte R."/>
            <person name="Lobach L."/>
            <person name="Christie J."/>
            <person name="van den Ackerveken G."/>
            <person name="Bottin A."/>
            <person name="Bulone V."/>
            <person name="Diaz-Moreno S.M."/>
            <person name="Dumas B."/>
            <person name="Fan L."/>
            <person name="Gaulin E."/>
            <person name="Govers F."/>
            <person name="Grenville-Briggs L.J."/>
            <person name="Horner N.R."/>
            <person name="Levin J.Z."/>
            <person name="Mammella M."/>
            <person name="Meijer H.J."/>
            <person name="Morris P."/>
            <person name="Nusbaum C."/>
            <person name="Oome S."/>
            <person name="Phillips A.J."/>
            <person name="van Rooyen D."/>
            <person name="Rzeszutek E."/>
            <person name="Saraiva M."/>
            <person name="Secombes C.J."/>
            <person name="Seidl M.F."/>
            <person name="Snel B."/>
            <person name="Stassen J.H."/>
            <person name="Sykes S."/>
            <person name="Tripathy S."/>
            <person name="van den Berg H."/>
            <person name="Vega-Arreguin J.C."/>
            <person name="Wawra S."/>
            <person name="Young S.K."/>
            <person name="Zeng Q."/>
            <person name="Dieguez-Uribeondo J."/>
            <person name="Russ C."/>
            <person name="Tyler B.M."/>
            <person name="van West P."/>
        </authorList>
    </citation>
    <scope>NUCLEOTIDE SEQUENCE [LARGE SCALE GENOMIC DNA]</scope>
    <source>
        <strain evidence="2 3">CBS 223.65</strain>
    </source>
</reference>
<dbReference type="GeneID" id="24141268"/>
<evidence type="ECO:0000256" key="1">
    <source>
        <dbReference type="SAM" id="SignalP"/>
    </source>
</evidence>
<keyword evidence="3" id="KW-1185">Reference proteome</keyword>
<dbReference type="VEuPathDB" id="FungiDB:SPRG_20027"/>
<evidence type="ECO:0000313" key="3">
    <source>
        <dbReference type="Proteomes" id="UP000030745"/>
    </source>
</evidence>
<proteinExistence type="predicted"/>
<evidence type="ECO:0000313" key="2">
    <source>
        <dbReference type="EMBL" id="KDO28824.1"/>
    </source>
</evidence>
<protein>
    <submittedName>
        <fullName evidence="2">Uncharacterized protein</fullName>
    </submittedName>
</protein>
<organism evidence="2 3">
    <name type="scientific">Saprolegnia parasitica (strain CBS 223.65)</name>
    <dbReference type="NCBI Taxonomy" id="695850"/>
    <lineage>
        <taxon>Eukaryota</taxon>
        <taxon>Sar</taxon>
        <taxon>Stramenopiles</taxon>
        <taxon>Oomycota</taxon>
        <taxon>Saprolegniomycetes</taxon>
        <taxon>Saprolegniales</taxon>
        <taxon>Saprolegniaceae</taxon>
        <taxon>Saprolegnia</taxon>
    </lineage>
</organism>
<dbReference type="RefSeq" id="XP_012200555.1">
    <property type="nucleotide sequence ID" value="XM_012345165.1"/>
</dbReference>
<keyword evidence="1" id="KW-0732">Signal</keyword>
<dbReference type="Proteomes" id="UP000030745">
    <property type="component" value="Unassembled WGS sequence"/>
</dbReference>
<sequence length="70" mass="7681">MRAHIALVAVTLSVLLGTSVLWCSYQMLSPEESGDFGWTTAFRHEMSVAGNDRQLRQEGPLATTANATRE</sequence>
<name>A0A067CDJ2_SAPPC</name>
<dbReference type="AlphaFoldDB" id="A0A067CDJ2"/>